<dbReference type="InterPro" id="IPR055170">
    <property type="entry name" value="GFO_IDH_MocA-like_dom"/>
</dbReference>
<dbReference type="Pfam" id="PF01408">
    <property type="entry name" value="GFO_IDH_MocA"/>
    <property type="match status" value="1"/>
</dbReference>
<dbReference type="Proteomes" id="UP000190162">
    <property type="component" value="Unassembled WGS sequence"/>
</dbReference>
<dbReference type="Gene3D" id="3.30.360.10">
    <property type="entry name" value="Dihydrodipicolinate Reductase, domain 2"/>
    <property type="match status" value="1"/>
</dbReference>
<feature type="domain" description="GFO/IDH/MocA-like oxidoreductase" evidence="4">
    <location>
        <begin position="127"/>
        <end position="247"/>
    </location>
</feature>
<dbReference type="InterPro" id="IPR036291">
    <property type="entry name" value="NAD(P)-bd_dom_sf"/>
</dbReference>
<dbReference type="GO" id="GO:0000166">
    <property type="term" value="F:nucleotide binding"/>
    <property type="evidence" value="ECO:0007669"/>
    <property type="project" value="InterPro"/>
</dbReference>
<protein>
    <submittedName>
        <fullName evidence="5">Myo-inositol 2-dehydrogenase / D-chiro-inositol 1-dehydrogenase</fullName>
    </submittedName>
</protein>
<accession>A0A1T4UUU1</accession>
<dbReference type="PANTHER" id="PTHR42840:SF3">
    <property type="entry name" value="BINDING ROSSMANN FOLD OXIDOREDUCTASE, PUTATIVE (AFU_ORTHOLOGUE AFUA_2G10240)-RELATED"/>
    <property type="match status" value="1"/>
</dbReference>
<keyword evidence="2" id="KW-0560">Oxidoreductase</keyword>
<dbReference type="SUPFAM" id="SSF55347">
    <property type="entry name" value="Glyceraldehyde-3-phosphate dehydrogenase-like, C-terminal domain"/>
    <property type="match status" value="1"/>
</dbReference>
<dbReference type="SUPFAM" id="SSF51735">
    <property type="entry name" value="NAD(P)-binding Rossmann-fold domains"/>
    <property type="match status" value="1"/>
</dbReference>
<evidence type="ECO:0000256" key="1">
    <source>
        <dbReference type="ARBA" id="ARBA00010928"/>
    </source>
</evidence>
<dbReference type="AlphaFoldDB" id="A0A1T4UUU1"/>
<feature type="domain" description="Gfo/Idh/MocA-like oxidoreductase N-terminal" evidence="3">
    <location>
        <begin position="2"/>
        <end position="119"/>
    </location>
</feature>
<dbReference type="GO" id="GO:0016491">
    <property type="term" value="F:oxidoreductase activity"/>
    <property type="evidence" value="ECO:0007669"/>
    <property type="project" value="UniProtKB-KW"/>
</dbReference>
<keyword evidence="6" id="KW-1185">Reference proteome</keyword>
<gene>
    <name evidence="5" type="ORF">SAMN02745132_02565</name>
</gene>
<dbReference type="Pfam" id="PF22725">
    <property type="entry name" value="GFO_IDH_MocA_C3"/>
    <property type="match status" value="1"/>
</dbReference>
<comment type="similarity">
    <text evidence="1">Belongs to the Gfo/Idh/MocA family.</text>
</comment>
<dbReference type="NCBIfam" id="TIGR04380">
    <property type="entry name" value="myo_inos_iolG"/>
    <property type="match status" value="1"/>
</dbReference>
<dbReference type="EMBL" id="FUXU01000031">
    <property type="protein sequence ID" value="SKA56375.1"/>
    <property type="molecule type" value="Genomic_DNA"/>
</dbReference>
<evidence type="ECO:0000256" key="2">
    <source>
        <dbReference type="ARBA" id="ARBA00023002"/>
    </source>
</evidence>
<reference evidence="6" key="1">
    <citation type="submission" date="2017-02" db="EMBL/GenBank/DDBJ databases">
        <authorList>
            <person name="Varghese N."/>
            <person name="Submissions S."/>
        </authorList>
    </citation>
    <scope>NUCLEOTIDE SEQUENCE [LARGE SCALE GENOMIC DNA]</scope>
    <source>
        <strain evidence="6">DSM 22720</strain>
    </source>
</reference>
<evidence type="ECO:0000259" key="3">
    <source>
        <dbReference type="Pfam" id="PF01408"/>
    </source>
</evidence>
<proteinExistence type="inferred from homology"/>
<dbReference type="InterPro" id="IPR000683">
    <property type="entry name" value="Gfo/Idh/MocA-like_OxRdtase_N"/>
</dbReference>
<dbReference type="Gene3D" id="3.40.50.720">
    <property type="entry name" value="NAD(P)-binding Rossmann-like Domain"/>
    <property type="match status" value="1"/>
</dbReference>
<evidence type="ECO:0000259" key="4">
    <source>
        <dbReference type="Pfam" id="PF22725"/>
    </source>
</evidence>
<evidence type="ECO:0000313" key="5">
    <source>
        <dbReference type="EMBL" id="SKA56375.1"/>
    </source>
</evidence>
<name>A0A1T4UUU1_9GAMM</name>
<dbReference type="PANTHER" id="PTHR42840">
    <property type="entry name" value="NAD(P)-BINDING ROSSMANN-FOLD SUPERFAMILY PROTEIN-RELATED"/>
    <property type="match status" value="1"/>
</dbReference>
<evidence type="ECO:0000313" key="6">
    <source>
        <dbReference type="Proteomes" id="UP000190162"/>
    </source>
</evidence>
<sequence length="329" mass="35924">MFNIALFGCGRIGKVHAVNIAAHPSTQIKAVIDPYHEGAVQLANQYGAQVMSVDEALSDKSIDAVCICSATDTHADLIERAAQAGKAIFCEKPIDLSLSRVQSCLEVVEKAGVKLLVGFNRRYDPQFRTLRELFDSGAVGRAETLVITSRDPSPPPPDYVRVSGGIFRDMSIHDLDMARYILGEDPISVSAHGACMVDPAIGEAGDIDSAVIVLHFPSGVMANIINSRRSGYGYDQRVELHGSKGMLKAGNVREHLVEHWSDEHCAAAKPQNFFLERYREAYIDEWHHFVDVLEGKVEPQCTGVDGELALVLADACVESLKSHQTVLLK</sequence>
<organism evidence="5 6">
    <name type="scientific">Enterovibrio nigricans DSM 22720</name>
    <dbReference type="NCBI Taxonomy" id="1121868"/>
    <lineage>
        <taxon>Bacteria</taxon>
        <taxon>Pseudomonadati</taxon>
        <taxon>Pseudomonadota</taxon>
        <taxon>Gammaproteobacteria</taxon>
        <taxon>Vibrionales</taxon>
        <taxon>Vibrionaceae</taxon>
        <taxon>Enterovibrio</taxon>
    </lineage>
</organism>
<dbReference type="InterPro" id="IPR030827">
    <property type="entry name" value="Myo_inos_IolG"/>
</dbReference>
<dbReference type="RefSeq" id="WP_078752886.1">
    <property type="nucleotide sequence ID" value="NZ_FUXU01000031.1"/>
</dbReference>
<dbReference type="OrthoDB" id="9781031at2"/>